<dbReference type="PROSITE" id="PS00463">
    <property type="entry name" value="ZN2_CY6_FUNGAL_1"/>
    <property type="match status" value="1"/>
</dbReference>
<dbReference type="SUPFAM" id="SSF57701">
    <property type="entry name" value="Zn2/Cys6 DNA-binding domain"/>
    <property type="match status" value="1"/>
</dbReference>
<evidence type="ECO:0000256" key="3">
    <source>
        <dbReference type="SAM" id="MobiDB-lite"/>
    </source>
</evidence>
<evidence type="ECO:0000313" key="6">
    <source>
        <dbReference type="Proteomes" id="UP000887226"/>
    </source>
</evidence>
<dbReference type="PANTHER" id="PTHR46910:SF25">
    <property type="entry name" value="ABC-TRANSPORTER-REGULATING TRANSCRIPTION FACTOR"/>
    <property type="match status" value="1"/>
</dbReference>
<gene>
    <name evidence="5" type="ORF">BJ878DRAFT_517329</name>
</gene>
<dbReference type="InterPro" id="IPR050987">
    <property type="entry name" value="AtrR-like"/>
</dbReference>
<dbReference type="Gene3D" id="4.10.240.10">
    <property type="entry name" value="Zn(2)-C6 fungal-type DNA-binding domain"/>
    <property type="match status" value="1"/>
</dbReference>
<dbReference type="GO" id="GO:0006351">
    <property type="term" value="P:DNA-templated transcription"/>
    <property type="evidence" value="ECO:0007669"/>
    <property type="project" value="InterPro"/>
</dbReference>
<feature type="compositionally biased region" description="Low complexity" evidence="3">
    <location>
        <begin position="144"/>
        <end position="155"/>
    </location>
</feature>
<dbReference type="PROSITE" id="PS50048">
    <property type="entry name" value="ZN2_CY6_FUNGAL_2"/>
    <property type="match status" value="1"/>
</dbReference>
<dbReference type="InterPro" id="IPR036864">
    <property type="entry name" value="Zn2-C6_fun-type_DNA-bd_sf"/>
</dbReference>
<keyword evidence="6" id="KW-1185">Reference proteome</keyword>
<dbReference type="OrthoDB" id="2123952at2759"/>
<name>A0A9P7YZL2_9HELO</name>
<dbReference type="InterPro" id="IPR001138">
    <property type="entry name" value="Zn2Cys6_DnaBD"/>
</dbReference>
<dbReference type="Pfam" id="PF00172">
    <property type="entry name" value="Zn_clus"/>
    <property type="match status" value="1"/>
</dbReference>
<dbReference type="AlphaFoldDB" id="A0A9P7YZL2"/>
<dbReference type="GO" id="GO:0000981">
    <property type="term" value="F:DNA-binding transcription factor activity, RNA polymerase II-specific"/>
    <property type="evidence" value="ECO:0007669"/>
    <property type="project" value="InterPro"/>
</dbReference>
<protein>
    <submittedName>
        <fullName evidence="5">Fungal-specific transcription factor domain-containing protein</fullName>
    </submittedName>
</protein>
<dbReference type="SMART" id="SM00906">
    <property type="entry name" value="Fungal_trans"/>
    <property type="match status" value="1"/>
</dbReference>
<feature type="compositionally biased region" description="Basic and acidic residues" evidence="3">
    <location>
        <begin position="703"/>
        <end position="721"/>
    </location>
</feature>
<dbReference type="GO" id="GO:0008270">
    <property type="term" value="F:zinc ion binding"/>
    <property type="evidence" value="ECO:0007669"/>
    <property type="project" value="InterPro"/>
</dbReference>
<reference evidence="5" key="1">
    <citation type="journal article" date="2021" name="IMA Fungus">
        <title>Genomic characterization of three marine fungi, including Emericellopsis atlantica sp. nov. with signatures of a generalist lifestyle and marine biomass degradation.</title>
        <authorList>
            <person name="Hagestad O.C."/>
            <person name="Hou L."/>
            <person name="Andersen J.H."/>
            <person name="Hansen E.H."/>
            <person name="Altermark B."/>
            <person name="Li C."/>
            <person name="Kuhnert E."/>
            <person name="Cox R.J."/>
            <person name="Crous P.W."/>
            <person name="Spatafora J.W."/>
            <person name="Lail K."/>
            <person name="Amirebrahimi M."/>
            <person name="Lipzen A."/>
            <person name="Pangilinan J."/>
            <person name="Andreopoulos W."/>
            <person name="Hayes R.D."/>
            <person name="Ng V."/>
            <person name="Grigoriev I.V."/>
            <person name="Jackson S.A."/>
            <person name="Sutton T.D.S."/>
            <person name="Dobson A.D.W."/>
            <person name="Rama T."/>
        </authorList>
    </citation>
    <scope>NUCLEOTIDE SEQUENCE</scope>
    <source>
        <strain evidence="5">TRa3180A</strain>
    </source>
</reference>
<accession>A0A9P7YZL2</accession>
<feature type="domain" description="Zn(2)-C6 fungal-type" evidence="4">
    <location>
        <begin position="59"/>
        <end position="89"/>
    </location>
</feature>
<evidence type="ECO:0000259" key="4">
    <source>
        <dbReference type="PROSITE" id="PS50048"/>
    </source>
</evidence>
<feature type="region of interest" description="Disordered" evidence="3">
    <location>
        <begin position="136"/>
        <end position="194"/>
    </location>
</feature>
<keyword evidence="1" id="KW-0479">Metal-binding</keyword>
<feature type="region of interest" description="Disordered" evidence="3">
    <location>
        <begin position="703"/>
        <end position="794"/>
    </location>
</feature>
<dbReference type="InterPro" id="IPR007219">
    <property type="entry name" value="XnlR_reg_dom"/>
</dbReference>
<dbReference type="Pfam" id="PF04082">
    <property type="entry name" value="Fungal_trans"/>
    <property type="match status" value="1"/>
</dbReference>
<sequence>MAHNFMAGIPPPPPQIFGAYDQLMQPSQADMSAQMFGDASMGMGMDESIEAKRRRIARACDECRRKKIKCDGQAPSCGHCTNTRTACLFTQVEKKKNPPKGAKYIEALENRVGRMETILELAGLLNDNSSLEELERSLKEGRRASVVPASSATSPEQSQSYHDTPNNMDNGSTPHSPLASPELQPSSQHEKIEGKVEDLSEAMSSLVTNNCGEIRFIGSSSGFSIFSSLGMKWVHEKTGDKAFEETITASSVDNNKWMYWKPEVFTDIFTRTVYTPIPGRDEAVSLLKDFFENFNCMFPLFHQPTFMHLVDRWYTKDRYNGSGWWASFNVALAIAHRLRVMSNLVSVEEDEKAWGYLKNALGVFTELTLRNTDLLSVQALLGMALFLQGTPNPQPNFALVAAAIRASHSIGLHKRGTGFKLNPVEIEQRKRVFWIGYMVDKDMCLRSGRPTVGDDDDMNVELPSADPDDGIGNIPLADGKSKINIFRVMCEFATIESKVNKQLYSTKAAKQSAGELLSTIGELDTLLETWKDSIPLDFRPDHPIKASHTPLILHIVVLHFAYFNCLTTIHRMSVQHGYWTSRLSEFAIQGLNTRRLNPRVFASANLCVHAARASIGLIHYLPQGDSPCVWLVLYFPVSALVTLFSNILQNPSEIQNRSDVGLMGLVVKFMEELINDQGNGSIQRTLGVCREFERIANAVLDKTDKDSSARRKRKAVVDEKTKSKHSSSMMSNSGNGVGQRNNSQGLPNGFSPAVNHNSPSFQQQQQPQNSYTPVSAGASPQKWQQDVPGGEHQDALSPWPDLFGDNGGSDITSPISQAQLFQQPFVPADLFQDPMSLQWDWNEITSGAYPSFENGVVADPGLFSESLHGGSVNSADMNGRNINNDYGNGDNMYGGGNRNAAYSNIGNSGGMDGGHGNSHEMNGGYCQQQY</sequence>
<dbReference type="CDD" id="cd00067">
    <property type="entry name" value="GAL4"/>
    <property type="match status" value="1"/>
</dbReference>
<dbReference type="Proteomes" id="UP000887226">
    <property type="component" value="Unassembled WGS sequence"/>
</dbReference>
<dbReference type="PANTHER" id="PTHR46910">
    <property type="entry name" value="TRANSCRIPTION FACTOR PDR1"/>
    <property type="match status" value="1"/>
</dbReference>
<evidence type="ECO:0000256" key="2">
    <source>
        <dbReference type="ARBA" id="ARBA00023242"/>
    </source>
</evidence>
<organism evidence="5 6">
    <name type="scientific">Calycina marina</name>
    <dbReference type="NCBI Taxonomy" id="1763456"/>
    <lineage>
        <taxon>Eukaryota</taxon>
        <taxon>Fungi</taxon>
        <taxon>Dikarya</taxon>
        <taxon>Ascomycota</taxon>
        <taxon>Pezizomycotina</taxon>
        <taxon>Leotiomycetes</taxon>
        <taxon>Helotiales</taxon>
        <taxon>Pezizellaceae</taxon>
        <taxon>Calycina</taxon>
    </lineage>
</organism>
<dbReference type="GO" id="GO:0003677">
    <property type="term" value="F:DNA binding"/>
    <property type="evidence" value="ECO:0007669"/>
    <property type="project" value="InterPro"/>
</dbReference>
<dbReference type="EMBL" id="MU254115">
    <property type="protein sequence ID" value="KAG9242088.1"/>
    <property type="molecule type" value="Genomic_DNA"/>
</dbReference>
<dbReference type="SMART" id="SM00066">
    <property type="entry name" value="GAL4"/>
    <property type="match status" value="1"/>
</dbReference>
<evidence type="ECO:0000256" key="1">
    <source>
        <dbReference type="ARBA" id="ARBA00022723"/>
    </source>
</evidence>
<feature type="compositionally biased region" description="Polar residues" evidence="3">
    <location>
        <begin position="156"/>
        <end position="175"/>
    </location>
</feature>
<proteinExistence type="predicted"/>
<dbReference type="CDD" id="cd12148">
    <property type="entry name" value="fungal_TF_MHR"/>
    <property type="match status" value="1"/>
</dbReference>
<keyword evidence="2" id="KW-0539">Nucleus</keyword>
<evidence type="ECO:0000313" key="5">
    <source>
        <dbReference type="EMBL" id="KAG9242088.1"/>
    </source>
</evidence>
<comment type="caution">
    <text evidence="5">The sequence shown here is derived from an EMBL/GenBank/DDBJ whole genome shotgun (WGS) entry which is preliminary data.</text>
</comment>